<organism evidence="1 2">
    <name type="scientific">Ignelater luminosus</name>
    <name type="common">Cucubano</name>
    <name type="synonym">Pyrophorus luminosus</name>
    <dbReference type="NCBI Taxonomy" id="2038154"/>
    <lineage>
        <taxon>Eukaryota</taxon>
        <taxon>Metazoa</taxon>
        <taxon>Ecdysozoa</taxon>
        <taxon>Arthropoda</taxon>
        <taxon>Hexapoda</taxon>
        <taxon>Insecta</taxon>
        <taxon>Pterygota</taxon>
        <taxon>Neoptera</taxon>
        <taxon>Endopterygota</taxon>
        <taxon>Coleoptera</taxon>
        <taxon>Polyphaga</taxon>
        <taxon>Elateriformia</taxon>
        <taxon>Elateroidea</taxon>
        <taxon>Elateridae</taxon>
        <taxon>Agrypninae</taxon>
        <taxon>Pyrophorini</taxon>
        <taxon>Ignelater</taxon>
    </lineage>
</organism>
<dbReference type="Proteomes" id="UP000801492">
    <property type="component" value="Unassembled WGS sequence"/>
</dbReference>
<proteinExistence type="predicted"/>
<comment type="caution">
    <text evidence="1">The sequence shown here is derived from an EMBL/GenBank/DDBJ whole genome shotgun (WGS) entry which is preliminary data.</text>
</comment>
<sequence>VIIQAYKFLSNEYRLFPMRFEVNYCKAFDLNLMGIRKSLMCGNFQTCPIVK</sequence>
<evidence type="ECO:0000313" key="2">
    <source>
        <dbReference type="Proteomes" id="UP000801492"/>
    </source>
</evidence>
<dbReference type="EMBL" id="VTPC01091057">
    <property type="protein sequence ID" value="KAF2879894.1"/>
    <property type="molecule type" value="Genomic_DNA"/>
</dbReference>
<reference evidence="1" key="1">
    <citation type="submission" date="2019-08" db="EMBL/GenBank/DDBJ databases">
        <title>The genome of the North American firefly Photinus pyralis.</title>
        <authorList>
            <consortium name="Photinus pyralis genome working group"/>
            <person name="Fallon T.R."/>
            <person name="Sander Lower S.E."/>
            <person name="Weng J.-K."/>
        </authorList>
    </citation>
    <scope>NUCLEOTIDE SEQUENCE</scope>
    <source>
        <strain evidence="1">TRF0915ILg1</strain>
        <tissue evidence="1">Whole body</tissue>
    </source>
</reference>
<keyword evidence="2" id="KW-1185">Reference proteome</keyword>
<accession>A0A8K0C4I4</accession>
<feature type="non-terminal residue" evidence="1">
    <location>
        <position position="51"/>
    </location>
</feature>
<protein>
    <submittedName>
        <fullName evidence="1">Uncharacterized protein</fullName>
    </submittedName>
</protein>
<evidence type="ECO:0000313" key="1">
    <source>
        <dbReference type="EMBL" id="KAF2879894.1"/>
    </source>
</evidence>
<gene>
    <name evidence="1" type="ORF">ILUMI_26279</name>
</gene>
<feature type="non-terminal residue" evidence="1">
    <location>
        <position position="1"/>
    </location>
</feature>
<dbReference type="AlphaFoldDB" id="A0A8K0C4I4"/>
<name>A0A8K0C4I4_IGNLU</name>